<feature type="transmembrane region" description="Helical" evidence="7">
    <location>
        <begin position="385"/>
        <end position="411"/>
    </location>
</feature>
<feature type="transmembrane region" description="Helical" evidence="7">
    <location>
        <begin position="228"/>
        <end position="255"/>
    </location>
</feature>
<keyword evidence="3" id="KW-0813">Transport</keyword>
<evidence type="ECO:0000256" key="4">
    <source>
        <dbReference type="ARBA" id="ARBA00022692"/>
    </source>
</evidence>
<feature type="transmembrane region" description="Helical" evidence="7">
    <location>
        <begin position="423"/>
        <end position="441"/>
    </location>
</feature>
<gene>
    <name evidence="8" type="ORF">AVCANL283_05555</name>
</gene>
<keyword evidence="6 7" id="KW-0472">Membrane</keyword>
<keyword evidence="9" id="KW-1185">Reference proteome</keyword>
<comment type="similarity">
    <text evidence="2">Belongs to the nucleobase:cation symporter-2 (NCS2) (TC 2.A.40) family. Azg-like subfamily.</text>
</comment>
<feature type="transmembrane region" description="Helical" evidence="7">
    <location>
        <begin position="93"/>
        <end position="117"/>
    </location>
</feature>
<feature type="transmembrane region" description="Helical" evidence="7">
    <location>
        <begin position="191"/>
        <end position="208"/>
    </location>
</feature>
<organism evidence="8 9">
    <name type="scientific">Campylobacter canadensis</name>
    <dbReference type="NCBI Taxonomy" id="449520"/>
    <lineage>
        <taxon>Bacteria</taxon>
        <taxon>Pseudomonadati</taxon>
        <taxon>Campylobacterota</taxon>
        <taxon>Epsilonproteobacteria</taxon>
        <taxon>Campylobacterales</taxon>
        <taxon>Campylobacteraceae</taxon>
        <taxon>Campylobacter</taxon>
    </lineage>
</organism>
<evidence type="ECO:0000256" key="3">
    <source>
        <dbReference type="ARBA" id="ARBA00022448"/>
    </source>
</evidence>
<evidence type="ECO:0000256" key="6">
    <source>
        <dbReference type="ARBA" id="ARBA00023136"/>
    </source>
</evidence>
<accession>A0ABS7WS41</accession>
<feature type="transmembrane region" description="Helical" evidence="7">
    <location>
        <begin position="47"/>
        <end position="73"/>
    </location>
</feature>
<feature type="transmembrane region" description="Helical" evidence="7">
    <location>
        <begin position="292"/>
        <end position="314"/>
    </location>
</feature>
<feature type="transmembrane region" description="Helical" evidence="7">
    <location>
        <begin position="129"/>
        <end position="148"/>
    </location>
</feature>
<protein>
    <submittedName>
        <fullName evidence="8">NCS2 family permease</fullName>
    </submittedName>
</protein>
<feature type="transmembrane region" description="Helical" evidence="7">
    <location>
        <begin position="326"/>
        <end position="347"/>
    </location>
</feature>
<evidence type="ECO:0000256" key="7">
    <source>
        <dbReference type="SAM" id="Phobius"/>
    </source>
</evidence>
<comment type="subcellular location">
    <subcellularLocation>
        <location evidence="1">Endomembrane system</location>
        <topology evidence="1">Multi-pass membrane protein</topology>
    </subcellularLocation>
</comment>
<comment type="caution">
    <text evidence="8">The sequence shown here is derived from an EMBL/GenBank/DDBJ whole genome shotgun (WGS) entry which is preliminary data.</text>
</comment>
<evidence type="ECO:0000256" key="1">
    <source>
        <dbReference type="ARBA" id="ARBA00004127"/>
    </source>
</evidence>
<dbReference type="RefSeq" id="WP_172231190.1">
    <property type="nucleotide sequence ID" value="NZ_CP035946.1"/>
</dbReference>
<feature type="transmembrane region" description="Helical" evidence="7">
    <location>
        <begin position="20"/>
        <end position="40"/>
    </location>
</feature>
<dbReference type="InterPro" id="IPR006043">
    <property type="entry name" value="NCS2"/>
</dbReference>
<dbReference type="PANTHER" id="PTHR43337">
    <property type="entry name" value="XANTHINE/URACIL PERMEASE C887.17-RELATED"/>
    <property type="match status" value="1"/>
</dbReference>
<reference evidence="8 9" key="1">
    <citation type="submission" date="2020-07" db="EMBL/GenBank/DDBJ databases">
        <title>Transfer of Campylobacter canadensis to the novel genus Avispirillum gen. nov., that also includes two novel species recovered from migratory waterfowl: Avispirillum anseris sp. nov. and Avispirillum brantae sp. nov.</title>
        <authorList>
            <person name="Miller W.G."/>
            <person name="Chapman M.H."/>
            <person name="Yee E."/>
            <person name="Inglis G.D."/>
        </authorList>
    </citation>
    <scope>NUCLEOTIDE SEQUENCE [LARGE SCALE GENOMIC DNA]</scope>
    <source>
        <strain evidence="8 9">L283</strain>
    </source>
</reference>
<name>A0ABS7WS41_9BACT</name>
<sequence length="443" mass="48191">MDFFKLKENKTNVKTEFNAAMAIFLSMLYIVPTNASILSATGMSYDALIIATTLVTIITTAMVGLFANTPIAMSTGMGLNVFFTYSMCLGQNIPWPTALGAVFISGFIFLVLSFTNFRVFILKSIPEDFRKAISAGIGCFLAFMGMNQAHIIQADPVTLIKIGNFADANVQFALFVLFLIVCFWAWNVRAGFILAVLIGSVIAWAFGINDAKLPENFIALPDFSSEHGLMSIFAKLDIFAALKIAILPAIMTLFVTQLFDSIGTITGAGLRGNLFENKSEEKEGDKKLGKTMIADAAGTCVGAVIGTSTATAFVESTAGIEAGGRTGLTSIFVALLFCLCIFFVPFFKAIPANAIYPILIMVGILMFMEVSRVDFKDPANCVATFFVVIMMPFTYSITTGIAFGFISYVLVRLLRKEFDKLNKGIIVITIICLAVFLLQFIKF</sequence>
<dbReference type="EMBL" id="JACGBB010000010">
    <property type="protein sequence ID" value="MBZ7987563.1"/>
    <property type="molecule type" value="Genomic_DNA"/>
</dbReference>
<feature type="transmembrane region" description="Helical" evidence="7">
    <location>
        <begin position="354"/>
        <end position="373"/>
    </location>
</feature>
<dbReference type="Pfam" id="PF00860">
    <property type="entry name" value="Xan_ur_permease"/>
    <property type="match status" value="1"/>
</dbReference>
<evidence type="ECO:0000313" key="8">
    <source>
        <dbReference type="EMBL" id="MBZ7987563.1"/>
    </source>
</evidence>
<evidence type="ECO:0000256" key="5">
    <source>
        <dbReference type="ARBA" id="ARBA00022989"/>
    </source>
</evidence>
<dbReference type="InterPro" id="IPR045018">
    <property type="entry name" value="Azg-like"/>
</dbReference>
<proteinExistence type="inferred from homology"/>
<keyword evidence="5 7" id="KW-1133">Transmembrane helix</keyword>
<dbReference type="PANTHER" id="PTHR43337:SF1">
    <property type="entry name" value="XANTHINE_URACIL PERMEASE C887.17-RELATED"/>
    <property type="match status" value="1"/>
</dbReference>
<evidence type="ECO:0000256" key="2">
    <source>
        <dbReference type="ARBA" id="ARBA00005697"/>
    </source>
</evidence>
<dbReference type="Proteomes" id="UP000786183">
    <property type="component" value="Unassembled WGS sequence"/>
</dbReference>
<keyword evidence="4 7" id="KW-0812">Transmembrane</keyword>
<feature type="transmembrane region" description="Helical" evidence="7">
    <location>
        <begin position="168"/>
        <end position="186"/>
    </location>
</feature>
<evidence type="ECO:0000313" key="9">
    <source>
        <dbReference type="Proteomes" id="UP000786183"/>
    </source>
</evidence>